<comment type="caution">
    <text evidence="1">The sequence shown here is derived from an EMBL/GenBank/DDBJ whole genome shotgun (WGS) entry which is preliminary data.</text>
</comment>
<dbReference type="EMBL" id="VSSQ01017803">
    <property type="protein sequence ID" value="MPM60439.1"/>
    <property type="molecule type" value="Genomic_DNA"/>
</dbReference>
<name>A0A645B4S4_9ZZZZ</name>
<proteinExistence type="predicted"/>
<protein>
    <submittedName>
        <fullName evidence="1">Uncharacterized protein</fullName>
    </submittedName>
</protein>
<gene>
    <name evidence="1" type="ORF">SDC9_107290</name>
</gene>
<reference evidence="1" key="1">
    <citation type="submission" date="2019-08" db="EMBL/GenBank/DDBJ databases">
        <authorList>
            <person name="Kucharzyk K."/>
            <person name="Murdoch R.W."/>
            <person name="Higgins S."/>
            <person name="Loffler F."/>
        </authorList>
    </citation>
    <scope>NUCLEOTIDE SEQUENCE</scope>
</reference>
<accession>A0A645B4S4</accession>
<organism evidence="1">
    <name type="scientific">bioreactor metagenome</name>
    <dbReference type="NCBI Taxonomy" id="1076179"/>
    <lineage>
        <taxon>unclassified sequences</taxon>
        <taxon>metagenomes</taxon>
        <taxon>ecological metagenomes</taxon>
    </lineage>
</organism>
<evidence type="ECO:0000313" key="1">
    <source>
        <dbReference type="EMBL" id="MPM60439.1"/>
    </source>
</evidence>
<sequence length="134" mass="13800">MIQPLARGPTAILSMYISGACSRQPFGAMAITAIAPGCPLATKFVPSTGSTAISTSGPPQPTFSPIYSIGASSISPSPITTVPLILTVSNIFLMASTASWSAPFLSPRPTLWPQAMAAASVTRTNSIDNSLFII</sequence>
<dbReference type="AlphaFoldDB" id="A0A645B4S4"/>
<dbReference type="PROSITE" id="PS51257">
    <property type="entry name" value="PROKAR_LIPOPROTEIN"/>
    <property type="match status" value="1"/>
</dbReference>